<dbReference type="GO" id="GO:0004497">
    <property type="term" value="F:monooxygenase activity"/>
    <property type="evidence" value="ECO:0007669"/>
    <property type="project" value="UniProtKB-KW"/>
</dbReference>
<evidence type="ECO:0000313" key="7">
    <source>
        <dbReference type="EMBL" id="CEL10889.1"/>
    </source>
</evidence>
<dbReference type="OMA" id="RASECIK"/>
<evidence type="ECO:0000256" key="1">
    <source>
        <dbReference type="ARBA" id="ARBA00007992"/>
    </source>
</evidence>
<dbReference type="PANTHER" id="PTHR13789:SF236">
    <property type="entry name" value="MONOOXYGENASE, PUTATIVE (AFU_ORTHOLOGUE AFUA_6G12060)-RELATED"/>
    <property type="match status" value="1"/>
</dbReference>
<gene>
    <name evidence="7" type="ORF">ASPCAL13996</name>
</gene>
<keyword evidence="3" id="KW-0274">FAD</keyword>
<keyword evidence="2" id="KW-0285">Flavoprotein</keyword>
<feature type="domain" description="FAD-binding" evidence="6">
    <location>
        <begin position="321"/>
        <end position="354"/>
    </location>
</feature>
<dbReference type="InterPro" id="IPR002938">
    <property type="entry name" value="FAD-bd"/>
</dbReference>
<dbReference type="GO" id="GO:0071949">
    <property type="term" value="F:FAD binding"/>
    <property type="evidence" value="ECO:0007669"/>
    <property type="project" value="InterPro"/>
</dbReference>
<dbReference type="Proteomes" id="UP000054771">
    <property type="component" value="Unassembled WGS sequence"/>
</dbReference>
<dbReference type="PRINTS" id="PR00420">
    <property type="entry name" value="RNGMNOXGNASE"/>
</dbReference>
<reference evidence="8" key="1">
    <citation type="journal article" date="2016" name="Genome Announc.">
        <title>Draft genome sequences of fungus Aspergillus calidoustus.</title>
        <authorList>
            <person name="Horn F."/>
            <person name="Linde J."/>
            <person name="Mattern D.J."/>
            <person name="Walther G."/>
            <person name="Guthke R."/>
            <person name="Scherlach K."/>
            <person name="Martin K."/>
            <person name="Brakhage A.A."/>
            <person name="Petzke L."/>
            <person name="Valiante V."/>
        </authorList>
    </citation>
    <scope>NUCLEOTIDE SEQUENCE [LARGE SCALE GENOMIC DNA]</scope>
    <source>
        <strain evidence="8">SF006504</strain>
    </source>
</reference>
<dbReference type="Gene3D" id="3.50.50.60">
    <property type="entry name" value="FAD/NAD(P)-binding domain"/>
    <property type="match status" value="1"/>
</dbReference>
<dbReference type="Gene3D" id="3.30.9.30">
    <property type="match status" value="1"/>
</dbReference>
<protein>
    <recommendedName>
        <fullName evidence="6">FAD-binding domain-containing protein</fullName>
    </recommendedName>
</protein>
<accession>A0A0U5CJ09</accession>
<proteinExistence type="inferred from homology"/>
<comment type="similarity">
    <text evidence="1">Belongs to the paxM FAD-dependent monooxygenase family.</text>
</comment>
<evidence type="ECO:0000259" key="6">
    <source>
        <dbReference type="Pfam" id="PF01494"/>
    </source>
</evidence>
<evidence type="ECO:0000256" key="2">
    <source>
        <dbReference type="ARBA" id="ARBA00022630"/>
    </source>
</evidence>
<dbReference type="STRING" id="454130.A0A0U5CJ09"/>
<keyword evidence="8" id="KW-1185">Reference proteome</keyword>
<dbReference type="OrthoDB" id="16820at2759"/>
<organism evidence="7 8">
    <name type="scientific">Aspergillus calidoustus</name>
    <dbReference type="NCBI Taxonomy" id="454130"/>
    <lineage>
        <taxon>Eukaryota</taxon>
        <taxon>Fungi</taxon>
        <taxon>Dikarya</taxon>
        <taxon>Ascomycota</taxon>
        <taxon>Pezizomycotina</taxon>
        <taxon>Eurotiomycetes</taxon>
        <taxon>Eurotiomycetidae</taxon>
        <taxon>Eurotiales</taxon>
        <taxon>Aspergillaceae</taxon>
        <taxon>Aspergillus</taxon>
        <taxon>Aspergillus subgen. Nidulantes</taxon>
    </lineage>
</organism>
<evidence type="ECO:0000256" key="4">
    <source>
        <dbReference type="ARBA" id="ARBA00023002"/>
    </source>
</evidence>
<feature type="domain" description="FAD-binding" evidence="6">
    <location>
        <begin position="18"/>
        <end position="185"/>
    </location>
</feature>
<dbReference type="AlphaFoldDB" id="A0A0U5CJ09"/>
<evidence type="ECO:0000256" key="5">
    <source>
        <dbReference type="ARBA" id="ARBA00023033"/>
    </source>
</evidence>
<dbReference type="InterPro" id="IPR036188">
    <property type="entry name" value="FAD/NAD-bd_sf"/>
</dbReference>
<keyword evidence="5" id="KW-0503">Monooxygenase</keyword>
<keyword evidence="4" id="KW-0560">Oxidoreductase</keyword>
<dbReference type="InterPro" id="IPR050493">
    <property type="entry name" value="FAD-dep_Monooxygenase_BioMet"/>
</dbReference>
<dbReference type="SUPFAM" id="SSF51905">
    <property type="entry name" value="FAD/NAD(P)-binding domain"/>
    <property type="match status" value="1"/>
</dbReference>
<dbReference type="PANTHER" id="PTHR13789">
    <property type="entry name" value="MONOOXYGENASE"/>
    <property type="match status" value="1"/>
</dbReference>
<evidence type="ECO:0000313" key="8">
    <source>
        <dbReference type="Proteomes" id="UP000054771"/>
    </source>
</evidence>
<name>A0A0U5CJ09_ASPCI</name>
<evidence type="ECO:0000256" key="3">
    <source>
        <dbReference type="ARBA" id="ARBA00022827"/>
    </source>
</evidence>
<sequence>MTKTDALPQDRVPCAPPTVLVIGLGIAGLTAAIECHRKGCKVIGFEKKRGATQPGDIIGLSGNSVRVLSQWSPEFSQFADEEITCAVEALEFYDPAGNLHVSMPYNPASPTQGYMFRRTGLLEKLYEQAIRDGIELRYGVNVTGYWEDVGSAGVYIGDSNHNIVADCVIAADGFHSTARKVFTSEKDALQRDEFIGAIAYRAIFDARETTHLPEAQWLLDKAPAADVFRSFFGNDFMFVTGTAARGRYIHWACALRGEQAEQTSQAWVQPASAEPVLDRARTWPSPTGSKLAAVISATPPDACFSHALLAKPPLRTWVSPKGRMVVIGDAAHPILPYAGQGANQAIEDAAVIAICLERAGPKRIPLALRVFEKLREHQRSNHIMPNLHARHERVSLIQAGSIEAEDAYLKANWEGGDETKKPSGYLQQPWVYEHDCVAHAQAEFDIAVEAIETGRKYIPTNVPMDGKYRSEQ</sequence>
<dbReference type="Pfam" id="PF01494">
    <property type="entry name" value="FAD_binding_3"/>
    <property type="match status" value="2"/>
</dbReference>
<dbReference type="EMBL" id="CDMC01000021">
    <property type="protein sequence ID" value="CEL10889.1"/>
    <property type="molecule type" value="Genomic_DNA"/>
</dbReference>